<dbReference type="EMBL" id="AGUE01000227">
    <property type="protein sequence ID" value="EHK96756.1"/>
    <property type="molecule type" value="Genomic_DNA"/>
</dbReference>
<keyword evidence="3" id="KW-1185">Reference proteome</keyword>
<evidence type="ECO:0000313" key="2">
    <source>
        <dbReference type="EMBL" id="EHK96756.1"/>
    </source>
</evidence>
<dbReference type="InParanoid" id="H0EXM3"/>
<feature type="compositionally biased region" description="Gly residues" evidence="1">
    <location>
        <begin position="202"/>
        <end position="221"/>
    </location>
</feature>
<dbReference type="OrthoDB" id="3551462at2759"/>
<reference evidence="2 3" key="1">
    <citation type="journal article" date="2012" name="Eukaryot. Cell">
        <title>Genome sequence of the fungus Glarea lozoyensis: the first genome sequence of a species from the Helotiaceae family.</title>
        <authorList>
            <person name="Youssar L."/>
            <person name="Gruening B.A."/>
            <person name="Erxleben A."/>
            <person name="Guenther S."/>
            <person name="Huettel W."/>
        </authorList>
    </citation>
    <scope>NUCLEOTIDE SEQUENCE [LARGE SCALE GENOMIC DNA]</scope>
    <source>
        <strain evidence="3">ATCC 74030 / MF5533</strain>
    </source>
</reference>
<name>H0EXM3_GLAL7</name>
<feature type="compositionally biased region" description="Low complexity" evidence="1">
    <location>
        <begin position="284"/>
        <end position="312"/>
    </location>
</feature>
<dbReference type="Proteomes" id="UP000005446">
    <property type="component" value="Unassembled WGS sequence"/>
</dbReference>
<organism evidence="2 3">
    <name type="scientific">Glarea lozoyensis (strain ATCC 74030 / MF5533)</name>
    <dbReference type="NCBI Taxonomy" id="1104152"/>
    <lineage>
        <taxon>Eukaryota</taxon>
        <taxon>Fungi</taxon>
        <taxon>Dikarya</taxon>
        <taxon>Ascomycota</taxon>
        <taxon>Pezizomycotina</taxon>
        <taxon>Leotiomycetes</taxon>
        <taxon>Helotiales</taxon>
        <taxon>Helotiaceae</taxon>
        <taxon>Glarea</taxon>
    </lineage>
</organism>
<feature type="region of interest" description="Disordered" evidence="1">
    <location>
        <begin position="192"/>
        <end position="312"/>
    </location>
</feature>
<protein>
    <submittedName>
        <fullName evidence="2">Uncharacterized protein</fullName>
    </submittedName>
</protein>
<dbReference type="HOGENOM" id="CLU_891519_0_0_1"/>
<evidence type="ECO:0000313" key="3">
    <source>
        <dbReference type="Proteomes" id="UP000005446"/>
    </source>
</evidence>
<feature type="compositionally biased region" description="Gly residues" evidence="1">
    <location>
        <begin position="246"/>
        <end position="273"/>
    </location>
</feature>
<sequence length="312" mass="34046">MPALGIGRHLNPLEDFRRTGEFRERKPGYKVLDLVPVLISQSRIPMRESLSGAHLDYLTRPLPETWNKSEMQTLLDIWMEMFDRTFFFNSIRRAVGPLVFTKIDSPGILTYAQFKSGWDGSRRQIIVDLHDELPEFYEALQEALQSTVRWPVECNIVASAQQNIEGWVPNTRQLENWGFSPEDIDEAMEVCENKRQSRRSRGGGSRGGSSGPSRGGGGGQPTGRINPETGFPDHFEICGSDDEDGGSGFLGGMIGRKSGRGGGGGGGGSGSGRGRGREEEEESYSGGSDGSYYSGSGSGSDYGSNYGSDSDY</sequence>
<gene>
    <name evidence="2" type="ORF">M7I_7561</name>
</gene>
<evidence type="ECO:0000256" key="1">
    <source>
        <dbReference type="SAM" id="MobiDB-lite"/>
    </source>
</evidence>
<accession>H0EXM3</accession>
<comment type="caution">
    <text evidence="2">The sequence shown here is derived from an EMBL/GenBank/DDBJ whole genome shotgun (WGS) entry which is preliminary data.</text>
</comment>
<dbReference type="AlphaFoldDB" id="H0EXM3"/>
<proteinExistence type="predicted"/>